<evidence type="ECO:0000256" key="3">
    <source>
        <dbReference type="ARBA" id="ARBA00023163"/>
    </source>
</evidence>
<dbReference type="PANTHER" id="PTHR31744:SF77">
    <property type="entry name" value="PROTEIN FEZ"/>
    <property type="match status" value="1"/>
</dbReference>
<accession>A0A835QER7</accession>
<dbReference type="InterPro" id="IPR036093">
    <property type="entry name" value="NAC_dom_sf"/>
</dbReference>
<keyword evidence="3" id="KW-0804">Transcription</keyword>
<dbReference type="GO" id="GO:0006355">
    <property type="term" value="P:regulation of DNA-templated transcription"/>
    <property type="evidence" value="ECO:0007669"/>
    <property type="project" value="InterPro"/>
</dbReference>
<dbReference type="InterPro" id="IPR003441">
    <property type="entry name" value="NAC-dom"/>
</dbReference>
<dbReference type="AlphaFoldDB" id="A0A835QER7"/>
<evidence type="ECO:0000313" key="6">
    <source>
        <dbReference type="EMBL" id="KAG0470098.1"/>
    </source>
</evidence>
<keyword evidence="4" id="KW-0539">Nucleus</keyword>
<name>A0A835QER7_VANPL</name>
<organism evidence="6 7">
    <name type="scientific">Vanilla planifolia</name>
    <name type="common">Vanilla</name>
    <dbReference type="NCBI Taxonomy" id="51239"/>
    <lineage>
        <taxon>Eukaryota</taxon>
        <taxon>Viridiplantae</taxon>
        <taxon>Streptophyta</taxon>
        <taxon>Embryophyta</taxon>
        <taxon>Tracheophyta</taxon>
        <taxon>Spermatophyta</taxon>
        <taxon>Magnoliopsida</taxon>
        <taxon>Liliopsida</taxon>
        <taxon>Asparagales</taxon>
        <taxon>Orchidaceae</taxon>
        <taxon>Vanilloideae</taxon>
        <taxon>Vanilleae</taxon>
        <taxon>Vanilla</taxon>
    </lineage>
</organism>
<dbReference type="Proteomes" id="UP000636800">
    <property type="component" value="Unassembled WGS sequence"/>
</dbReference>
<keyword evidence="2" id="KW-0238">DNA-binding</keyword>
<dbReference type="EMBL" id="JADCNL010000008">
    <property type="protein sequence ID" value="KAG0470098.1"/>
    <property type="molecule type" value="Genomic_DNA"/>
</dbReference>
<dbReference type="GO" id="GO:0003677">
    <property type="term" value="F:DNA binding"/>
    <property type="evidence" value="ECO:0007669"/>
    <property type="project" value="UniProtKB-KW"/>
</dbReference>
<feature type="domain" description="NAC" evidence="5">
    <location>
        <begin position="14"/>
        <end position="159"/>
    </location>
</feature>
<proteinExistence type="predicted"/>
<reference evidence="6 7" key="1">
    <citation type="journal article" date="2020" name="Nat. Food">
        <title>A phased Vanilla planifolia genome enables genetic improvement of flavour and production.</title>
        <authorList>
            <person name="Hasing T."/>
            <person name="Tang H."/>
            <person name="Brym M."/>
            <person name="Khazi F."/>
            <person name="Huang T."/>
            <person name="Chambers A.H."/>
        </authorList>
    </citation>
    <scope>NUCLEOTIDE SEQUENCE [LARGE SCALE GENOMIC DNA]</scope>
    <source>
        <tissue evidence="6">Leaf</tissue>
    </source>
</reference>
<protein>
    <recommendedName>
        <fullName evidence="5">NAC domain-containing protein</fullName>
    </recommendedName>
</protein>
<dbReference type="Pfam" id="PF02365">
    <property type="entry name" value="NAM"/>
    <property type="match status" value="1"/>
</dbReference>
<dbReference type="Gene3D" id="2.170.150.80">
    <property type="entry name" value="NAC domain"/>
    <property type="match status" value="2"/>
</dbReference>
<dbReference type="PANTHER" id="PTHR31744">
    <property type="entry name" value="PROTEIN CUP-SHAPED COTYLEDON 2-RELATED"/>
    <property type="match status" value="1"/>
</dbReference>
<comment type="caution">
    <text evidence="6">The sequence shown here is derived from an EMBL/GenBank/DDBJ whole genome shotgun (WGS) entry which is preliminary data.</text>
</comment>
<keyword evidence="1" id="KW-0805">Transcription regulation</keyword>
<dbReference type="PROSITE" id="PS51005">
    <property type="entry name" value="NAC"/>
    <property type="match status" value="1"/>
</dbReference>
<evidence type="ECO:0000259" key="5">
    <source>
        <dbReference type="PROSITE" id="PS51005"/>
    </source>
</evidence>
<gene>
    <name evidence="6" type="ORF">HPP92_016798</name>
</gene>
<dbReference type="SUPFAM" id="SSF101941">
    <property type="entry name" value="NAC domain"/>
    <property type="match status" value="1"/>
</dbReference>
<evidence type="ECO:0000313" key="7">
    <source>
        <dbReference type="Proteomes" id="UP000636800"/>
    </source>
</evidence>
<keyword evidence="7" id="KW-1185">Reference proteome</keyword>
<evidence type="ECO:0000256" key="2">
    <source>
        <dbReference type="ARBA" id="ARBA00023125"/>
    </source>
</evidence>
<sequence>MEEHFDMENGDEVMLPGFRFHPTDEELVGFYLWRKIQQKLLSFELIRPLDIYKYDPWDLPKLATMGEREWYFFCPRDRKYRNSTRPNRVTGAGGRAAKGIKTDWMMHEFRLPPIPKRPSEKNTIPANESWAVCRIFKKSSASARRGLHHPWMPSFQESSENVGSASPLLSFGDEIPTSLVLETSLPASTLRDVVKPPQSIEANGFVATSPLEANTSLVKEEDNLMVDSCVINDRQWEDLRMVPFPFYPTTSNPSDEREESLPWDYAFYH</sequence>
<evidence type="ECO:0000256" key="4">
    <source>
        <dbReference type="ARBA" id="ARBA00023242"/>
    </source>
</evidence>
<evidence type="ECO:0000256" key="1">
    <source>
        <dbReference type="ARBA" id="ARBA00023015"/>
    </source>
</evidence>